<feature type="region of interest" description="Disordered" evidence="1">
    <location>
        <begin position="284"/>
        <end position="318"/>
    </location>
</feature>
<dbReference type="STRING" id="1231657.A0A1Y1ZJ60"/>
<gene>
    <name evidence="2" type="ORF">BCR34DRAFT_567203</name>
</gene>
<sequence>MSSDDEGNNLDHENGNDLRAAICAQIHDQPSIPHPPTRSVRVSTLAKSPPWVKKFLHRLPLLLRVLLNPISYFHPVSIKSVTTAGSGKWMVHLMKTHFFQHYSTSDAEIRRLENRITTWLADANFAVELGEVRWTAHVPINTAFDIENNLKVGDFMAYRTLPGAVNLTQVIRLGGLDAAVVIPSYLLPHHEHILPPRPTEFQEMQMEQAIEDAEGAPATVKATTALKQLRKDETNIKISAHAHLPASFHQDLLNFVAATVKATKVIEMDRDFEEIKSLRELKRTGTNLSESETSSVMSADNTATTTGTMDSQATEKGAEAKGFKSFMRKVDQGMKEAGINMKDGMRKAGVNTVNAMANDRWIAKLVGKITKKLERAQGDVGYSGNIPVALAWYREKAEPYSKILP</sequence>
<protein>
    <submittedName>
        <fullName evidence="2">Uncharacterized protein</fullName>
    </submittedName>
</protein>
<name>A0A1Y1ZJ60_9PLEO</name>
<evidence type="ECO:0000313" key="2">
    <source>
        <dbReference type="EMBL" id="ORY10282.1"/>
    </source>
</evidence>
<comment type="caution">
    <text evidence="2">The sequence shown here is derived from an EMBL/GenBank/DDBJ whole genome shotgun (WGS) entry which is preliminary data.</text>
</comment>
<accession>A0A1Y1ZJ60</accession>
<evidence type="ECO:0000256" key="1">
    <source>
        <dbReference type="SAM" id="MobiDB-lite"/>
    </source>
</evidence>
<organism evidence="2 3">
    <name type="scientific">Clohesyomyces aquaticus</name>
    <dbReference type="NCBI Taxonomy" id="1231657"/>
    <lineage>
        <taxon>Eukaryota</taxon>
        <taxon>Fungi</taxon>
        <taxon>Dikarya</taxon>
        <taxon>Ascomycota</taxon>
        <taxon>Pezizomycotina</taxon>
        <taxon>Dothideomycetes</taxon>
        <taxon>Pleosporomycetidae</taxon>
        <taxon>Pleosporales</taxon>
        <taxon>Lindgomycetaceae</taxon>
        <taxon>Clohesyomyces</taxon>
    </lineage>
</organism>
<feature type="compositionally biased region" description="Polar residues" evidence="1">
    <location>
        <begin position="284"/>
        <end position="314"/>
    </location>
</feature>
<dbReference type="EMBL" id="MCFA01000075">
    <property type="protein sequence ID" value="ORY10282.1"/>
    <property type="molecule type" value="Genomic_DNA"/>
</dbReference>
<proteinExistence type="predicted"/>
<dbReference type="OrthoDB" id="5372451at2759"/>
<evidence type="ECO:0000313" key="3">
    <source>
        <dbReference type="Proteomes" id="UP000193144"/>
    </source>
</evidence>
<dbReference type="Proteomes" id="UP000193144">
    <property type="component" value="Unassembled WGS sequence"/>
</dbReference>
<reference evidence="2 3" key="1">
    <citation type="submission" date="2016-07" db="EMBL/GenBank/DDBJ databases">
        <title>Pervasive Adenine N6-methylation of Active Genes in Fungi.</title>
        <authorList>
            <consortium name="DOE Joint Genome Institute"/>
            <person name="Mondo S.J."/>
            <person name="Dannebaum R.O."/>
            <person name="Kuo R.C."/>
            <person name="Labutti K."/>
            <person name="Haridas S."/>
            <person name="Kuo A."/>
            <person name="Salamov A."/>
            <person name="Ahrendt S.R."/>
            <person name="Lipzen A."/>
            <person name="Sullivan W."/>
            <person name="Andreopoulos W.B."/>
            <person name="Clum A."/>
            <person name="Lindquist E."/>
            <person name="Daum C."/>
            <person name="Ramamoorthy G.K."/>
            <person name="Gryganskyi A."/>
            <person name="Culley D."/>
            <person name="Magnuson J.K."/>
            <person name="James T.Y."/>
            <person name="O'Malley M.A."/>
            <person name="Stajich J.E."/>
            <person name="Spatafora J.W."/>
            <person name="Visel A."/>
            <person name="Grigoriev I.V."/>
        </authorList>
    </citation>
    <scope>NUCLEOTIDE SEQUENCE [LARGE SCALE GENOMIC DNA]</scope>
    <source>
        <strain evidence="2 3">CBS 115471</strain>
    </source>
</reference>
<keyword evidence="3" id="KW-1185">Reference proteome</keyword>
<dbReference type="AlphaFoldDB" id="A0A1Y1ZJ60"/>